<dbReference type="Proteomes" id="UP000694580">
    <property type="component" value="Chromosome 5"/>
</dbReference>
<dbReference type="InterPro" id="IPR050127">
    <property type="entry name" value="Serine_Proteases_S1"/>
</dbReference>
<proteinExistence type="inferred from homology"/>
<protein>
    <recommendedName>
        <fullName evidence="9">trypsin</fullName>
        <ecNumber evidence="9">3.4.21.4</ecNumber>
    </recommendedName>
</protein>
<evidence type="ECO:0000256" key="8">
    <source>
        <dbReference type="ARBA" id="ARBA00036320"/>
    </source>
</evidence>
<dbReference type="SUPFAM" id="SSF50494">
    <property type="entry name" value="Trypsin-like serine proteases"/>
    <property type="match status" value="1"/>
</dbReference>
<dbReference type="PANTHER" id="PTHR24264:SF65">
    <property type="entry name" value="SRCR DOMAIN-CONTAINING PROTEIN"/>
    <property type="match status" value="1"/>
</dbReference>
<evidence type="ECO:0000256" key="9">
    <source>
        <dbReference type="ARBA" id="ARBA00038868"/>
    </source>
</evidence>
<dbReference type="GO" id="GO:0004252">
    <property type="term" value="F:serine-type endopeptidase activity"/>
    <property type="evidence" value="ECO:0007669"/>
    <property type="project" value="UniProtKB-EC"/>
</dbReference>
<feature type="signal peptide" evidence="10">
    <location>
        <begin position="1"/>
        <end position="19"/>
    </location>
</feature>
<dbReference type="PROSITE" id="PS50240">
    <property type="entry name" value="TRYPSIN_DOM"/>
    <property type="match status" value="1"/>
</dbReference>
<dbReference type="AlphaFoldDB" id="A0AAY4AIY1"/>
<organism evidence="12 13">
    <name type="scientific">Denticeps clupeoides</name>
    <name type="common">denticle herring</name>
    <dbReference type="NCBI Taxonomy" id="299321"/>
    <lineage>
        <taxon>Eukaryota</taxon>
        <taxon>Metazoa</taxon>
        <taxon>Chordata</taxon>
        <taxon>Craniata</taxon>
        <taxon>Vertebrata</taxon>
        <taxon>Euteleostomi</taxon>
        <taxon>Actinopterygii</taxon>
        <taxon>Neopterygii</taxon>
        <taxon>Teleostei</taxon>
        <taxon>Clupei</taxon>
        <taxon>Clupeiformes</taxon>
        <taxon>Denticipitoidei</taxon>
        <taxon>Denticipitidae</taxon>
        <taxon>Denticeps</taxon>
    </lineage>
</organism>
<dbReference type="Pfam" id="PF00089">
    <property type="entry name" value="Trypsin"/>
    <property type="match status" value="1"/>
</dbReference>
<keyword evidence="7" id="KW-1015">Disulfide bond</keyword>
<evidence type="ECO:0000256" key="7">
    <source>
        <dbReference type="ARBA" id="ARBA00023157"/>
    </source>
</evidence>
<reference evidence="12 13" key="1">
    <citation type="submission" date="2020-06" db="EMBL/GenBank/DDBJ databases">
        <authorList>
            <consortium name="Wellcome Sanger Institute Data Sharing"/>
        </authorList>
    </citation>
    <scope>NUCLEOTIDE SEQUENCE [LARGE SCALE GENOMIC DNA]</scope>
</reference>
<dbReference type="Ensembl" id="ENSDCDT00010009292.1">
    <property type="protein sequence ID" value="ENSDCDP00010008852.1"/>
    <property type="gene ID" value="ENSDCDG00010003903.1"/>
</dbReference>
<dbReference type="CDD" id="cd00190">
    <property type="entry name" value="Tryp_SPc"/>
    <property type="match status" value="1"/>
</dbReference>
<dbReference type="Gene3D" id="2.40.10.10">
    <property type="entry name" value="Trypsin-like serine proteases"/>
    <property type="match status" value="2"/>
</dbReference>
<reference evidence="12" key="3">
    <citation type="submission" date="2025-09" db="UniProtKB">
        <authorList>
            <consortium name="Ensembl"/>
        </authorList>
    </citation>
    <scope>IDENTIFICATION</scope>
</reference>
<comment type="subcellular location">
    <subcellularLocation>
        <location evidence="1">Secreted</location>
        <location evidence="1">Extracellular space</location>
    </subcellularLocation>
</comment>
<evidence type="ECO:0000256" key="4">
    <source>
        <dbReference type="ARBA" id="ARBA00022670"/>
    </source>
</evidence>
<feature type="domain" description="Peptidase S1" evidence="11">
    <location>
        <begin position="21"/>
        <end position="233"/>
    </location>
</feature>
<keyword evidence="6" id="KW-0720">Serine protease</keyword>
<accession>A0AAY4AIY1</accession>
<comment type="catalytic activity">
    <reaction evidence="8">
        <text>Preferential cleavage: Arg-|-Xaa, Lys-|-Xaa.</text>
        <dbReference type="EC" id="3.4.21.4"/>
    </reaction>
</comment>
<evidence type="ECO:0000256" key="5">
    <source>
        <dbReference type="ARBA" id="ARBA00022801"/>
    </source>
</evidence>
<keyword evidence="10" id="KW-0732">Signal</keyword>
<dbReference type="FunFam" id="2.40.10.10:FF:000010">
    <property type="entry name" value="Kallikrein related peptidase 11"/>
    <property type="match status" value="1"/>
</dbReference>
<dbReference type="GeneTree" id="ENSGT01050000244883"/>
<evidence type="ECO:0000256" key="2">
    <source>
        <dbReference type="ARBA" id="ARBA00009228"/>
    </source>
</evidence>
<dbReference type="InterPro" id="IPR033116">
    <property type="entry name" value="TRYPSIN_SER"/>
</dbReference>
<evidence type="ECO:0000256" key="10">
    <source>
        <dbReference type="SAM" id="SignalP"/>
    </source>
</evidence>
<dbReference type="PRINTS" id="PR00722">
    <property type="entry name" value="CHYMOTRYPSIN"/>
</dbReference>
<evidence type="ECO:0000256" key="1">
    <source>
        <dbReference type="ARBA" id="ARBA00004239"/>
    </source>
</evidence>
<sequence length="236" mass="25336">MKLLLLLSLVGAAGKQGDGRIVGGYECTPNSKPWMASLNYGYHFCGAVLINEQWVLSVAHCCPYAMQIMLGEHDLRVFEATANTTNPIPDSLFKKLFIKIISLLILTDAVRPVALPSGCPYAGMSCSVSGWGNTDAVNGETEKRELSSSLGEANDENKDCESSYPGMITRNMMCAGYLDGGKGVCNGDSGSPLICQGEVHGLVSWGQGCAQPNYPAVYVKVCEFLYWISDTLEANA</sequence>
<dbReference type="InterPro" id="IPR043504">
    <property type="entry name" value="Peptidase_S1_PA_chymotrypsin"/>
</dbReference>
<gene>
    <name evidence="12" type="primary">LOC114789934</name>
</gene>
<dbReference type="SMART" id="SM00020">
    <property type="entry name" value="Tryp_SPc"/>
    <property type="match status" value="1"/>
</dbReference>
<keyword evidence="3" id="KW-0964">Secreted</keyword>
<dbReference type="PROSITE" id="PS00135">
    <property type="entry name" value="TRYPSIN_SER"/>
    <property type="match status" value="1"/>
</dbReference>
<dbReference type="GO" id="GO:0005615">
    <property type="term" value="C:extracellular space"/>
    <property type="evidence" value="ECO:0007669"/>
    <property type="project" value="TreeGrafter"/>
</dbReference>
<name>A0AAY4AIY1_9TELE</name>
<dbReference type="InterPro" id="IPR001254">
    <property type="entry name" value="Trypsin_dom"/>
</dbReference>
<feature type="chain" id="PRO_5044328544" description="trypsin" evidence="10">
    <location>
        <begin position="20"/>
        <end position="236"/>
    </location>
</feature>
<dbReference type="EC" id="3.4.21.4" evidence="9"/>
<keyword evidence="4" id="KW-0645">Protease</keyword>
<dbReference type="GO" id="GO:0006508">
    <property type="term" value="P:proteolysis"/>
    <property type="evidence" value="ECO:0007669"/>
    <property type="project" value="UniProtKB-KW"/>
</dbReference>
<comment type="similarity">
    <text evidence="2">Belongs to the peptidase S1 family. Snake venom subfamily.</text>
</comment>
<keyword evidence="13" id="KW-1185">Reference proteome</keyword>
<evidence type="ECO:0000256" key="3">
    <source>
        <dbReference type="ARBA" id="ARBA00022525"/>
    </source>
</evidence>
<keyword evidence="5" id="KW-0378">Hydrolase</keyword>
<evidence type="ECO:0000313" key="13">
    <source>
        <dbReference type="Proteomes" id="UP000694580"/>
    </source>
</evidence>
<evidence type="ECO:0000259" key="11">
    <source>
        <dbReference type="PROSITE" id="PS50240"/>
    </source>
</evidence>
<evidence type="ECO:0000313" key="12">
    <source>
        <dbReference type="Ensembl" id="ENSDCDP00010008852.1"/>
    </source>
</evidence>
<dbReference type="InterPro" id="IPR009003">
    <property type="entry name" value="Peptidase_S1_PA"/>
</dbReference>
<dbReference type="InterPro" id="IPR001314">
    <property type="entry name" value="Peptidase_S1A"/>
</dbReference>
<evidence type="ECO:0000256" key="6">
    <source>
        <dbReference type="ARBA" id="ARBA00022825"/>
    </source>
</evidence>
<reference evidence="12" key="2">
    <citation type="submission" date="2025-08" db="UniProtKB">
        <authorList>
            <consortium name="Ensembl"/>
        </authorList>
    </citation>
    <scope>IDENTIFICATION</scope>
</reference>
<dbReference type="PANTHER" id="PTHR24264">
    <property type="entry name" value="TRYPSIN-RELATED"/>
    <property type="match status" value="1"/>
</dbReference>